<dbReference type="GO" id="GO:0004806">
    <property type="term" value="F:triacylglycerol lipase activity"/>
    <property type="evidence" value="ECO:0007669"/>
    <property type="project" value="TreeGrafter"/>
</dbReference>
<dbReference type="GeneID" id="33563945"/>
<dbReference type="GO" id="GO:0004771">
    <property type="term" value="F:sterol ester esterase activity"/>
    <property type="evidence" value="ECO:0007669"/>
    <property type="project" value="TreeGrafter"/>
</dbReference>
<dbReference type="InterPro" id="IPR029058">
    <property type="entry name" value="AB_hydrolase_fold"/>
</dbReference>
<evidence type="ECO:0000313" key="3">
    <source>
        <dbReference type="Proteomes" id="UP000193648"/>
    </source>
</evidence>
<proteinExistence type="predicted"/>
<name>A0A1Y2GJJ3_9FUNG</name>
<dbReference type="Pfam" id="PF07859">
    <property type="entry name" value="Abhydrolase_3"/>
    <property type="match status" value="2"/>
</dbReference>
<reference evidence="2 3" key="1">
    <citation type="submission" date="2016-07" db="EMBL/GenBank/DDBJ databases">
        <title>Pervasive Adenine N6-methylation of Active Genes in Fungi.</title>
        <authorList>
            <consortium name="DOE Joint Genome Institute"/>
            <person name="Mondo S.J."/>
            <person name="Dannebaum R.O."/>
            <person name="Kuo R.C."/>
            <person name="Labutti K."/>
            <person name="Haridas S."/>
            <person name="Kuo A."/>
            <person name="Salamov A."/>
            <person name="Ahrendt S.R."/>
            <person name="Lipzen A."/>
            <person name="Sullivan W."/>
            <person name="Andreopoulos W.B."/>
            <person name="Clum A."/>
            <person name="Lindquist E."/>
            <person name="Daum C."/>
            <person name="Ramamoorthy G.K."/>
            <person name="Gryganskyi A."/>
            <person name="Culley D."/>
            <person name="Magnuson J.K."/>
            <person name="James T.Y."/>
            <person name="O'Malley M.A."/>
            <person name="Stajich J.E."/>
            <person name="Spatafora J.W."/>
            <person name="Visel A."/>
            <person name="Grigoriev I.V."/>
        </authorList>
    </citation>
    <scope>NUCLEOTIDE SEQUENCE [LARGE SCALE GENOMIC DNA]</scope>
    <source>
        <strain evidence="2 3">NRRL 3116</strain>
    </source>
</reference>
<dbReference type="InParanoid" id="A0A1Y2GJJ3"/>
<dbReference type="Proteomes" id="UP000193648">
    <property type="component" value="Unassembled WGS sequence"/>
</dbReference>
<dbReference type="AlphaFoldDB" id="A0A1Y2GJJ3"/>
<dbReference type="RefSeq" id="XP_021880186.1">
    <property type="nucleotide sequence ID" value="XM_022022101.1"/>
</dbReference>
<evidence type="ECO:0000313" key="2">
    <source>
        <dbReference type="EMBL" id="ORZ12567.1"/>
    </source>
</evidence>
<dbReference type="InterPro" id="IPR013094">
    <property type="entry name" value="AB_hydrolase_3"/>
</dbReference>
<feature type="domain" description="Alpha/beta hydrolase fold-3" evidence="1">
    <location>
        <begin position="379"/>
        <end position="461"/>
    </location>
</feature>
<dbReference type="OrthoDB" id="5570009at2759"/>
<protein>
    <submittedName>
        <fullName evidence="2">Alpha/Beta hydrolase protein</fullName>
    </submittedName>
</protein>
<evidence type="ECO:0000259" key="1">
    <source>
        <dbReference type="Pfam" id="PF07859"/>
    </source>
</evidence>
<comment type="caution">
    <text evidence="2">The sequence shown here is derived from an EMBL/GenBank/DDBJ whole genome shotgun (WGS) entry which is preliminary data.</text>
</comment>
<dbReference type="GO" id="GO:0019433">
    <property type="term" value="P:triglyceride catabolic process"/>
    <property type="evidence" value="ECO:0007669"/>
    <property type="project" value="TreeGrafter"/>
</dbReference>
<keyword evidence="3" id="KW-1185">Reference proteome</keyword>
<organism evidence="2 3">
    <name type="scientific">Lobosporangium transversale</name>
    <dbReference type="NCBI Taxonomy" id="64571"/>
    <lineage>
        <taxon>Eukaryota</taxon>
        <taxon>Fungi</taxon>
        <taxon>Fungi incertae sedis</taxon>
        <taxon>Mucoromycota</taxon>
        <taxon>Mortierellomycotina</taxon>
        <taxon>Mortierellomycetes</taxon>
        <taxon>Mortierellales</taxon>
        <taxon>Mortierellaceae</taxon>
        <taxon>Lobosporangium</taxon>
    </lineage>
</organism>
<dbReference type="SUPFAM" id="SSF53474">
    <property type="entry name" value="alpha/beta-Hydrolases"/>
    <property type="match status" value="1"/>
</dbReference>
<keyword evidence="2" id="KW-0378">Hydrolase</keyword>
<sequence length="585" mass="65611">MLGHIAGRPSPSWDKIQAVVVLFMSYIALRKCPPNGPRLFQRLHHLLKRFTPWQILIGALTTVYATHHADILLGLTPAEPEKKMFSRRYTRGYTRGLWIFSALDAGFFMAQNIRPKILRDTMSAIFSVYYLFFPKRALEKNNLMIRTITAKHMRLSWEKMLHPLIRLMTWVNAPRLGISKTITVKLSKDAGYHQDALVTLTLFFRGTEEELKTQEAFIYNIPGGGYVAMNPRCHADYLMAWAGQTGIPIISIEYKKAPEYPFPQGVYECFDVYKLLTATNGTCIGLNGSGIPRIVLSGDSAGGTFVASVMNMIIEHTPALPRPVGLLMIYPCMLVGLDFWISNNDLAVVEEEIARGPIPSDHLTSRPGRGDGMTLNSKAAFMDDQILGSTFLRALMVMYIGGDPTLDHKSNYFLSPIHTPDHILAQYPRTYILCGEKDPLVDDSIIFMAKLRRAKRGAAVDLQSDTLRIVSGISHAFLQMTGIVPEMRDLVRVLGEELLDMVKTPVVPQKQAWGEASIASLSEEESIGSSGLVQVKTPPKPIPNPRNINPFVAEWEQRNTRDAVTIFEHRRVAYLDQLGIDTHED</sequence>
<dbReference type="PANTHER" id="PTHR23025">
    <property type="entry name" value="TRIACYLGLYCEROL LIPASE"/>
    <property type="match status" value="1"/>
</dbReference>
<dbReference type="PANTHER" id="PTHR23025:SF3">
    <property type="entry name" value="HORMONE-SENSITIVE LIPASE"/>
    <property type="match status" value="1"/>
</dbReference>
<dbReference type="GO" id="GO:0005829">
    <property type="term" value="C:cytosol"/>
    <property type="evidence" value="ECO:0007669"/>
    <property type="project" value="TreeGrafter"/>
</dbReference>
<dbReference type="STRING" id="64571.A0A1Y2GJJ3"/>
<dbReference type="Gene3D" id="3.40.50.1820">
    <property type="entry name" value="alpha/beta hydrolase"/>
    <property type="match status" value="1"/>
</dbReference>
<gene>
    <name evidence="2" type="ORF">BCR41DRAFT_338124</name>
</gene>
<dbReference type="EMBL" id="MCFF01000025">
    <property type="protein sequence ID" value="ORZ12567.1"/>
    <property type="molecule type" value="Genomic_DNA"/>
</dbReference>
<accession>A0A1Y2GJJ3</accession>
<feature type="domain" description="Alpha/beta hydrolase fold-3" evidence="1">
    <location>
        <begin position="223"/>
        <end position="338"/>
    </location>
</feature>